<reference evidence="1" key="1">
    <citation type="submission" date="2019-07" db="EMBL/GenBank/DDBJ databases">
        <title>Toxilogical consequences of a new and cryptic species of cyanobacteria (Komarekiella delphini-convector) recovered from the epidermis of a bottlenose dolphin and 1500 ft. in the air.</title>
        <authorList>
            <person name="Brown A.O."/>
            <person name="Dvorak P."/>
            <person name="Villanueva C.D."/>
            <person name="Foss A.J."/>
            <person name="Garvey A.D."/>
            <person name="Gibson Q.A."/>
            <person name="Johansen J.R."/>
            <person name="Casamatta D.A."/>
        </authorList>
    </citation>
    <scope>NUCLEOTIDE SEQUENCE</scope>
    <source>
        <strain evidence="1">SJRDD-AB1</strain>
    </source>
</reference>
<name>A0AA40VVW8_9NOST</name>
<protein>
    <submittedName>
        <fullName evidence="1">Uncharacterized protein</fullName>
    </submittedName>
</protein>
<dbReference type="Proteomes" id="UP001165986">
    <property type="component" value="Unassembled WGS sequence"/>
</dbReference>
<proteinExistence type="predicted"/>
<dbReference type="AlphaFoldDB" id="A0AA40VVW8"/>
<accession>A0AA40VVW8</accession>
<evidence type="ECO:0000313" key="1">
    <source>
        <dbReference type="EMBL" id="MBD6621242.1"/>
    </source>
</evidence>
<dbReference type="EMBL" id="VJXY01000140">
    <property type="protein sequence ID" value="MBD6621242.1"/>
    <property type="molecule type" value="Genomic_DNA"/>
</dbReference>
<keyword evidence="2" id="KW-1185">Reference proteome</keyword>
<evidence type="ECO:0000313" key="2">
    <source>
        <dbReference type="Proteomes" id="UP001165986"/>
    </source>
</evidence>
<comment type="caution">
    <text evidence="1">The sequence shown here is derived from an EMBL/GenBank/DDBJ whole genome shotgun (WGS) entry which is preliminary data.</text>
</comment>
<organism evidence="1 2">
    <name type="scientific">Komarekiella delphini-convector SJRDD-AB1</name>
    <dbReference type="NCBI Taxonomy" id="2593771"/>
    <lineage>
        <taxon>Bacteria</taxon>
        <taxon>Bacillati</taxon>
        <taxon>Cyanobacteriota</taxon>
        <taxon>Cyanophyceae</taxon>
        <taxon>Nostocales</taxon>
        <taxon>Nostocaceae</taxon>
        <taxon>Komarekiella</taxon>
        <taxon>Komarekiella delphini-convector</taxon>
    </lineage>
</organism>
<dbReference type="RefSeq" id="WP_191762561.1">
    <property type="nucleotide sequence ID" value="NZ_VJXY01000140.1"/>
</dbReference>
<sequence length="65" mass="6877">MTTKQIALLTSGFLALVAFGYFSTQIIGPVATSTIGFGGIVSGAVLEAKRHQPQQTKQEKNVPDL</sequence>
<gene>
    <name evidence="1" type="ORF">FNW02_37520</name>
</gene>